<evidence type="ECO:0000256" key="1">
    <source>
        <dbReference type="SAM" id="SignalP"/>
    </source>
</evidence>
<evidence type="ECO:0000259" key="2">
    <source>
        <dbReference type="Pfam" id="PF13472"/>
    </source>
</evidence>
<dbReference type="EMBL" id="CP000473">
    <property type="protein sequence ID" value="ABJ87486.1"/>
    <property type="molecule type" value="Genomic_DNA"/>
</dbReference>
<dbReference type="Gene3D" id="3.40.50.1110">
    <property type="entry name" value="SGNH hydrolase"/>
    <property type="match status" value="1"/>
</dbReference>
<dbReference type="HOGENOM" id="CLU_933514_0_0_0"/>
<protein>
    <recommendedName>
        <fullName evidence="2">SGNH hydrolase-type esterase domain-containing protein</fullName>
    </recommendedName>
</protein>
<feature type="domain" description="SGNH hydrolase-type esterase" evidence="2">
    <location>
        <begin position="117"/>
        <end position="284"/>
    </location>
</feature>
<proteinExistence type="predicted"/>
<dbReference type="GO" id="GO:0016788">
    <property type="term" value="F:hydrolase activity, acting on ester bonds"/>
    <property type="evidence" value="ECO:0007669"/>
    <property type="project" value="UniProtKB-ARBA"/>
</dbReference>
<feature type="chain" id="PRO_5004162530" description="SGNH hydrolase-type esterase domain-containing protein" evidence="1">
    <location>
        <begin position="22"/>
        <end position="298"/>
    </location>
</feature>
<dbReference type="InterPro" id="IPR036514">
    <property type="entry name" value="SGNH_hydro_sf"/>
</dbReference>
<evidence type="ECO:0000313" key="3">
    <source>
        <dbReference type="EMBL" id="ABJ87486.1"/>
    </source>
</evidence>
<keyword evidence="1" id="KW-0732">Signal</keyword>
<dbReference type="SUPFAM" id="SSF52266">
    <property type="entry name" value="SGNH hydrolase"/>
    <property type="match status" value="1"/>
</dbReference>
<accession>Q01S84</accession>
<dbReference type="OrthoDB" id="154486at2"/>
<sequence precursor="true">MKKTIFFAQIAFALLAVPAFAGNDKNYTYLALGDSIPFGMNILLIPPYASQFPTPSQFVGYPETVGSVEHLLTSKKLVNASCPGESSGSFLNVNLLDYGCNSPHPLPDGTFLPAFKPSFGLKADYSGTTSQMDFAEAQLASNKHIDAVTLSIGANDALLVVPQLLQCGQDKTCATNVLKPVLDNYAGNLIQILSRIRAKYNGRLVLLTYYSPDPRLDDVAVAVNTVMTAVASNPAFGPVHFADGFNAFQTASALFGGDACKAGLLIRLPAGSPTPCDIHPSPIGRDILAAIVEVALHE</sequence>
<dbReference type="KEGG" id="sus:Acid_6564"/>
<dbReference type="eggNOG" id="COG2755">
    <property type="taxonomic scope" value="Bacteria"/>
</dbReference>
<name>Q01S84_SOLUE</name>
<gene>
    <name evidence="3" type="ordered locus">Acid_6564</name>
</gene>
<dbReference type="InParanoid" id="Q01S84"/>
<reference evidence="3" key="1">
    <citation type="submission" date="2006-10" db="EMBL/GenBank/DDBJ databases">
        <title>Complete sequence of Solibacter usitatus Ellin6076.</title>
        <authorList>
            <consortium name="US DOE Joint Genome Institute"/>
            <person name="Copeland A."/>
            <person name="Lucas S."/>
            <person name="Lapidus A."/>
            <person name="Barry K."/>
            <person name="Detter J.C."/>
            <person name="Glavina del Rio T."/>
            <person name="Hammon N."/>
            <person name="Israni S."/>
            <person name="Dalin E."/>
            <person name="Tice H."/>
            <person name="Pitluck S."/>
            <person name="Thompson L.S."/>
            <person name="Brettin T."/>
            <person name="Bruce D."/>
            <person name="Han C."/>
            <person name="Tapia R."/>
            <person name="Gilna P."/>
            <person name="Schmutz J."/>
            <person name="Larimer F."/>
            <person name="Land M."/>
            <person name="Hauser L."/>
            <person name="Kyrpides N."/>
            <person name="Mikhailova N."/>
            <person name="Janssen P.H."/>
            <person name="Kuske C.R."/>
            <person name="Richardson P."/>
        </authorList>
    </citation>
    <scope>NUCLEOTIDE SEQUENCE</scope>
    <source>
        <strain evidence="3">Ellin6076</strain>
    </source>
</reference>
<organism evidence="3">
    <name type="scientific">Solibacter usitatus (strain Ellin6076)</name>
    <dbReference type="NCBI Taxonomy" id="234267"/>
    <lineage>
        <taxon>Bacteria</taxon>
        <taxon>Pseudomonadati</taxon>
        <taxon>Acidobacteriota</taxon>
        <taxon>Terriglobia</taxon>
        <taxon>Bryobacterales</taxon>
        <taxon>Solibacteraceae</taxon>
        <taxon>Candidatus Solibacter</taxon>
    </lineage>
</organism>
<dbReference type="Pfam" id="PF13472">
    <property type="entry name" value="Lipase_GDSL_2"/>
    <property type="match status" value="1"/>
</dbReference>
<dbReference type="STRING" id="234267.Acid_6564"/>
<dbReference type="InterPro" id="IPR013830">
    <property type="entry name" value="SGNH_hydro"/>
</dbReference>
<feature type="signal peptide" evidence="1">
    <location>
        <begin position="1"/>
        <end position="21"/>
    </location>
</feature>
<dbReference type="AlphaFoldDB" id="Q01S84"/>